<dbReference type="Gene3D" id="3.90.980.10">
    <property type="entry name" value="DNA primase, catalytic core, N-terminal domain"/>
    <property type="match status" value="1"/>
</dbReference>
<dbReference type="Gene3D" id="3.40.1360.10">
    <property type="match status" value="1"/>
</dbReference>
<reference evidence="1 2" key="1">
    <citation type="submission" date="2024-11" db="EMBL/GenBank/DDBJ databases">
        <authorList>
            <person name="Heng Y.C."/>
            <person name="Lim A.C.H."/>
            <person name="Lee J.K.Y."/>
            <person name="Kittelmann S."/>
        </authorList>
    </citation>
    <scope>NUCLEOTIDE SEQUENCE [LARGE SCALE GENOMIC DNA]</scope>
    <source>
        <strain evidence="1 2">WILCCON 0202</strain>
    </source>
</reference>
<dbReference type="SUPFAM" id="SSF56731">
    <property type="entry name" value="DNA primase core"/>
    <property type="match status" value="1"/>
</dbReference>
<organism evidence="1 2">
    <name type="scientific">Candidatus Clostridium radicumherbarum</name>
    <dbReference type="NCBI Taxonomy" id="3381662"/>
    <lineage>
        <taxon>Bacteria</taxon>
        <taxon>Bacillati</taxon>
        <taxon>Bacillota</taxon>
        <taxon>Clostridia</taxon>
        <taxon>Eubacteriales</taxon>
        <taxon>Clostridiaceae</taxon>
        <taxon>Clostridium</taxon>
    </lineage>
</organism>
<protein>
    <submittedName>
        <fullName evidence="1">Toprim domain-containing protein</fullName>
    </submittedName>
</protein>
<sequence length="517" mass="60280">MENKKFSFGIVKGIEMGEVLNNRCLYSGYSGLKYLYNQLQRTSYPLVKEEIEECMSIYAKDYIITFGKYNGRTLEDIYKADRCYIEEYLLKNAGEEVKLIINQYLSNNRASKDLGYNDFQQNAYKKVAKLIEEINDRSSREIILALNMMGFDYKENKGFTECPYCGYNKKGRWPSYLKKREGQTYYIGCEKCDNDKNIITFVQEQYNLTYPEAVKKLAALLGISTDISSDEVVIKDFKPKTEDEIKIQCCCLDEVDLEPFGFANGVMHPYFFHRGYDLQDADIFKIGFAGRKCTNNFKNRVCFTIRDMDGRCVGVIGRSVESEQEFYDKIIEKSRISKDLPYDKQLDVVKKKYEYKKYIFTKGFKKSFTLYNFDKVSKMEKDKIFICEGTLDVVSMADEYGFRQTVGMMGKELGLGQLYQLYKHYKDIRDKVEIYLFIDNDNAGRQGMETNIKHLQELGFTQLYKMVLKNGNDAADSCYQQVKDAYSEAELIPIKYNKKKIVLENVDSNECTILEEI</sequence>
<dbReference type="RefSeq" id="WP_406766748.1">
    <property type="nucleotide sequence ID" value="NZ_JBJHZY010000006.1"/>
</dbReference>
<dbReference type="InterPro" id="IPR034151">
    <property type="entry name" value="TOPRIM_DnaG_bac"/>
</dbReference>
<accession>A0ABW8U137</accession>
<dbReference type="Proteomes" id="UP001623661">
    <property type="component" value="Unassembled WGS sequence"/>
</dbReference>
<evidence type="ECO:0000313" key="1">
    <source>
        <dbReference type="EMBL" id="MFL0270116.1"/>
    </source>
</evidence>
<name>A0ABW8U137_9CLOT</name>
<evidence type="ECO:0000313" key="2">
    <source>
        <dbReference type="Proteomes" id="UP001623661"/>
    </source>
</evidence>
<dbReference type="PANTHER" id="PTHR30313">
    <property type="entry name" value="DNA PRIMASE"/>
    <property type="match status" value="1"/>
</dbReference>
<dbReference type="Gene3D" id="3.90.580.10">
    <property type="entry name" value="Zinc finger, CHC2-type domain"/>
    <property type="match status" value="1"/>
</dbReference>
<dbReference type="CDD" id="cd03364">
    <property type="entry name" value="TOPRIM_DnaG_primases"/>
    <property type="match status" value="1"/>
</dbReference>
<dbReference type="Pfam" id="PF13155">
    <property type="entry name" value="Toprim_2"/>
    <property type="match status" value="1"/>
</dbReference>
<proteinExistence type="predicted"/>
<dbReference type="EMBL" id="JBJHZY010000006">
    <property type="protein sequence ID" value="MFL0270116.1"/>
    <property type="molecule type" value="Genomic_DNA"/>
</dbReference>
<dbReference type="InterPro" id="IPR050219">
    <property type="entry name" value="DnaG_primase"/>
</dbReference>
<gene>
    <name evidence="1" type="ORF">ACJDUH_18715</name>
</gene>
<dbReference type="SUPFAM" id="SSF57783">
    <property type="entry name" value="Zinc beta-ribbon"/>
    <property type="match status" value="1"/>
</dbReference>
<dbReference type="PANTHER" id="PTHR30313:SF2">
    <property type="entry name" value="DNA PRIMASE"/>
    <property type="match status" value="1"/>
</dbReference>
<dbReference type="InterPro" id="IPR037068">
    <property type="entry name" value="DNA_primase_core_N_sf"/>
</dbReference>
<keyword evidence="2" id="KW-1185">Reference proteome</keyword>
<comment type="caution">
    <text evidence="1">The sequence shown here is derived from an EMBL/GenBank/DDBJ whole genome shotgun (WGS) entry which is preliminary data.</text>
</comment>
<dbReference type="InterPro" id="IPR036977">
    <property type="entry name" value="DNA_primase_Znf_CHC2"/>
</dbReference>